<dbReference type="SUPFAM" id="SSF53474">
    <property type="entry name" value="alpha/beta-Hydrolases"/>
    <property type="match status" value="1"/>
</dbReference>
<gene>
    <name evidence="2" type="ORF">PVAR5_8906</name>
</gene>
<organism evidence="2 3">
    <name type="scientific">Byssochlamys spectabilis (strain No. 5 / NBRC 109023)</name>
    <name type="common">Paecilomyces variotii</name>
    <dbReference type="NCBI Taxonomy" id="1356009"/>
    <lineage>
        <taxon>Eukaryota</taxon>
        <taxon>Fungi</taxon>
        <taxon>Dikarya</taxon>
        <taxon>Ascomycota</taxon>
        <taxon>Pezizomycotina</taxon>
        <taxon>Eurotiomycetes</taxon>
        <taxon>Eurotiomycetidae</taxon>
        <taxon>Eurotiales</taxon>
        <taxon>Thermoascaceae</taxon>
        <taxon>Paecilomyces</taxon>
    </lineage>
</organism>
<dbReference type="EMBL" id="BAUL01000379">
    <property type="protein sequence ID" value="GAE00170.1"/>
    <property type="molecule type" value="Genomic_DNA"/>
</dbReference>
<dbReference type="Proteomes" id="UP000018001">
    <property type="component" value="Unassembled WGS sequence"/>
</dbReference>
<dbReference type="Pfam" id="PF00561">
    <property type="entry name" value="Abhydrolase_1"/>
    <property type="match status" value="1"/>
</dbReference>
<dbReference type="PRINTS" id="PR00111">
    <property type="entry name" value="ABHYDROLASE"/>
</dbReference>
<sequence length="387" mass="41709">MADEHQIKKIVERLLSLYALPLERDSSNRDTALRKSFHLLAESLALDFQQDNVGNIYLTTPGRDPDFPPLGICFPLHSSASATIFEGALRAFLALQSRRLSCAVSLIGWTCVGNDWLDPTNIIMATAALAQGSIPRESSNLYFEQEGNKDGPAILCIHGLGGTTNFYQPIVSALEDYNVVRFDLSGHGRSSLPSKHTSIASYVEDSESVIDHLGLKDITVAGHSMGGLVALSLAAKRPEIVKRLILFGPVKTPLEAGQNGLRARAKAVRDHGMATVADAVIGASLSPNTLENKPEVVGFSRELLSRQSPEGYAQACEALADGPDPQWDKITAEVTILGGADDKVSAGPLLDALTSNLIKAKKVTRETWENVGHWHTLENPKGSTHAF</sequence>
<keyword evidence="2" id="KW-0378">Hydrolase</keyword>
<dbReference type="HOGENOM" id="CLU_713700_0_0_1"/>
<keyword evidence="3" id="KW-1185">Reference proteome</keyword>
<dbReference type="GO" id="GO:0016020">
    <property type="term" value="C:membrane"/>
    <property type="evidence" value="ECO:0007669"/>
    <property type="project" value="TreeGrafter"/>
</dbReference>
<dbReference type="AlphaFoldDB" id="V5FQ19"/>
<dbReference type="Gene3D" id="3.40.50.1820">
    <property type="entry name" value="alpha/beta hydrolase"/>
    <property type="match status" value="1"/>
</dbReference>
<dbReference type="InParanoid" id="V5FQ19"/>
<dbReference type="GO" id="GO:0047372">
    <property type="term" value="F:monoacylglycerol lipase activity"/>
    <property type="evidence" value="ECO:0007669"/>
    <property type="project" value="TreeGrafter"/>
</dbReference>
<reference evidence="3" key="1">
    <citation type="journal article" date="2014" name="Genome Announc.">
        <title>Draft genome sequence of the formaldehyde-resistant fungus Byssochlamys spectabilis No. 5 (anamorph Paecilomyces variotii No. 5) (NBRC109023).</title>
        <authorList>
            <person name="Oka T."/>
            <person name="Ekino K."/>
            <person name="Fukuda K."/>
            <person name="Nomura Y."/>
        </authorList>
    </citation>
    <scope>NUCLEOTIDE SEQUENCE [LARGE SCALE GENOMIC DNA]</scope>
    <source>
        <strain evidence="3">No. 5 / NBRC 109023</strain>
    </source>
</reference>
<dbReference type="PANTHER" id="PTHR43798:SF5">
    <property type="entry name" value="MONOACYLGLYCEROL LIPASE ABHD6"/>
    <property type="match status" value="1"/>
</dbReference>
<evidence type="ECO:0000259" key="1">
    <source>
        <dbReference type="Pfam" id="PF00561"/>
    </source>
</evidence>
<evidence type="ECO:0000313" key="2">
    <source>
        <dbReference type="EMBL" id="GAE00170.1"/>
    </source>
</evidence>
<dbReference type="InterPro" id="IPR029058">
    <property type="entry name" value="AB_hydrolase_fold"/>
</dbReference>
<dbReference type="GO" id="GO:0046464">
    <property type="term" value="P:acylglycerol catabolic process"/>
    <property type="evidence" value="ECO:0007669"/>
    <property type="project" value="TreeGrafter"/>
</dbReference>
<evidence type="ECO:0000313" key="3">
    <source>
        <dbReference type="Proteomes" id="UP000018001"/>
    </source>
</evidence>
<protein>
    <submittedName>
        <fullName evidence="2">Fumarylacetoacetate hydrolase</fullName>
    </submittedName>
</protein>
<dbReference type="InterPro" id="IPR050266">
    <property type="entry name" value="AB_hydrolase_sf"/>
</dbReference>
<dbReference type="eggNOG" id="KOG1535">
    <property type="taxonomic scope" value="Eukaryota"/>
</dbReference>
<proteinExistence type="predicted"/>
<accession>V5FQ19</accession>
<comment type="caution">
    <text evidence="2">The sequence shown here is derived from an EMBL/GenBank/DDBJ whole genome shotgun (WGS) entry which is preliminary data.</text>
</comment>
<dbReference type="InterPro" id="IPR000073">
    <property type="entry name" value="AB_hydrolase_1"/>
</dbReference>
<name>V5FQ19_BYSSN</name>
<feature type="domain" description="AB hydrolase-1" evidence="1">
    <location>
        <begin position="152"/>
        <end position="256"/>
    </location>
</feature>
<dbReference type="PANTHER" id="PTHR43798">
    <property type="entry name" value="MONOACYLGLYCEROL LIPASE"/>
    <property type="match status" value="1"/>
</dbReference>
<dbReference type="OrthoDB" id="190201at2759"/>